<dbReference type="Proteomes" id="UP000314294">
    <property type="component" value="Unassembled WGS sequence"/>
</dbReference>
<feature type="region of interest" description="Disordered" evidence="1">
    <location>
        <begin position="214"/>
        <end position="237"/>
    </location>
</feature>
<feature type="region of interest" description="Disordered" evidence="1">
    <location>
        <begin position="1"/>
        <end position="31"/>
    </location>
</feature>
<dbReference type="PANTHER" id="PTHR34438:SF1">
    <property type="entry name" value="CHROMOSOME 2 OPEN READING FRAME 81"/>
    <property type="match status" value="1"/>
</dbReference>
<dbReference type="AlphaFoldDB" id="A0A4Z2EJJ5"/>
<accession>A0A4Z2EJJ5</accession>
<dbReference type="Pfam" id="PF15479">
    <property type="entry name" value="DUF4639"/>
    <property type="match status" value="1"/>
</dbReference>
<sequence length="353" mass="39581">MPRSAVKSQADKRNRSSVRVTPPPSQDDIVPGRLTRAQWTDMLMEDADETAGEIMEELMTKVMDGCLQVYIERQEDDDGQVPVQTEPGAHRRCHVTAQTKSSPKQSEKETSPSMRVSSECHEALSPRPAPKIERKKKQWVHLPPVPSKLLPRLSCSAEKRDVHVEGHNSIHSLHDHTTGSSYHRKTEQPIQKLDPSCFPRHCVFPQYEIVDYNDTKPNSKKPSGLSTVKPRHSKQRTDCTVSSLKQLPSSKDQSTTFRRTDEAGVLMKTLSPSRQRKDRMLSSGSLRMDTMVWAKGVSLSDSQEVGINTHKCNPPAKSTKPRPIRSDVAVPMLSVDQVTTDPPPEVTPLFQSK</sequence>
<keyword evidence="3" id="KW-1185">Reference proteome</keyword>
<evidence type="ECO:0000256" key="1">
    <source>
        <dbReference type="SAM" id="MobiDB-lite"/>
    </source>
</evidence>
<feature type="region of interest" description="Disordered" evidence="1">
    <location>
        <begin position="75"/>
        <end position="126"/>
    </location>
</feature>
<proteinExistence type="predicted"/>
<dbReference type="InterPro" id="IPR028042">
    <property type="entry name" value="DUF4639"/>
</dbReference>
<name>A0A4Z2EJJ5_9TELE</name>
<dbReference type="OrthoDB" id="193650at2759"/>
<evidence type="ECO:0000313" key="3">
    <source>
        <dbReference type="Proteomes" id="UP000314294"/>
    </source>
</evidence>
<comment type="caution">
    <text evidence="2">The sequence shown here is derived from an EMBL/GenBank/DDBJ whole genome shotgun (WGS) entry which is preliminary data.</text>
</comment>
<dbReference type="EMBL" id="SRLO01006274">
    <property type="protein sequence ID" value="TNN28925.1"/>
    <property type="molecule type" value="Genomic_DNA"/>
</dbReference>
<dbReference type="PANTHER" id="PTHR34438">
    <property type="entry name" value="SI:DKEY-97L20.6"/>
    <property type="match status" value="1"/>
</dbReference>
<reference evidence="2 3" key="1">
    <citation type="submission" date="2019-03" db="EMBL/GenBank/DDBJ databases">
        <title>First draft genome of Liparis tanakae, snailfish: a comprehensive survey of snailfish specific genes.</title>
        <authorList>
            <person name="Kim W."/>
            <person name="Song I."/>
            <person name="Jeong J.-H."/>
            <person name="Kim D."/>
            <person name="Kim S."/>
            <person name="Ryu S."/>
            <person name="Song J.Y."/>
            <person name="Lee S.K."/>
        </authorList>
    </citation>
    <scope>NUCLEOTIDE SEQUENCE [LARGE SCALE GENOMIC DNA]</scope>
    <source>
        <tissue evidence="2">Muscle</tissue>
    </source>
</reference>
<evidence type="ECO:0000313" key="2">
    <source>
        <dbReference type="EMBL" id="TNN28925.1"/>
    </source>
</evidence>
<feature type="region of interest" description="Disordered" evidence="1">
    <location>
        <begin position="334"/>
        <end position="353"/>
    </location>
</feature>
<protein>
    <submittedName>
        <fullName evidence="2">Uncharacterized protein</fullName>
    </submittedName>
</protein>
<gene>
    <name evidence="2" type="primary">CB081</name>
    <name evidence="2" type="ORF">EYF80_060927</name>
</gene>
<feature type="region of interest" description="Disordered" evidence="1">
    <location>
        <begin position="306"/>
        <end position="326"/>
    </location>
</feature>
<organism evidence="2 3">
    <name type="scientific">Liparis tanakae</name>
    <name type="common">Tanaka's snailfish</name>
    <dbReference type="NCBI Taxonomy" id="230148"/>
    <lineage>
        <taxon>Eukaryota</taxon>
        <taxon>Metazoa</taxon>
        <taxon>Chordata</taxon>
        <taxon>Craniata</taxon>
        <taxon>Vertebrata</taxon>
        <taxon>Euteleostomi</taxon>
        <taxon>Actinopterygii</taxon>
        <taxon>Neopterygii</taxon>
        <taxon>Teleostei</taxon>
        <taxon>Neoteleostei</taxon>
        <taxon>Acanthomorphata</taxon>
        <taxon>Eupercaria</taxon>
        <taxon>Perciformes</taxon>
        <taxon>Cottioidei</taxon>
        <taxon>Cottales</taxon>
        <taxon>Liparidae</taxon>
        <taxon>Liparis</taxon>
    </lineage>
</organism>